<comment type="caution">
    <text evidence="1">The sequence shown here is derived from an EMBL/GenBank/DDBJ whole genome shotgun (WGS) entry which is preliminary data.</text>
</comment>
<proteinExistence type="predicted"/>
<reference evidence="2" key="1">
    <citation type="journal article" date="2022" name="Mol. Ecol. Resour.">
        <title>The genomes of chicory, endive, great burdock and yacon provide insights into Asteraceae palaeo-polyploidization history and plant inulin production.</title>
        <authorList>
            <person name="Fan W."/>
            <person name="Wang S."/>
            <person name="Wang H."/>
            <person name="Wang A."/>
            <person name="Jiang F."/>
            <person name="Liu H."/>
            <person name="Zhao H."/>
            <person name="Xu D."/>
            <person name="Zhang Y."/>
        </authorList>
    </citation>
    <scope>NUCLEOTIDE SEQUENCE [LARGE SCALE GENOMIC DNA]</scope>
    <source>
        <strain evidence="2">cv. Punajuju</strain>
    </source>
</reference>
<dbReference type="EMBL" id="CM042017">
    <property type="protein sequence ID" value="KAI3688705.1"/>
    <property type="molecule type" value="Genomic_DNA"/>
</dbReference>
<evidence type="ECO:0000313" key="2">
    <source>
        <dbReference type="Proteomes" id="UP001055811"/>
    </source>
</evidence>
<name>A0ACB8YXF9_CICIN</name>
<protein>
    <submittedName>
        <fullName evidence="1">Uncharacterized protein</fullName>
    </submittedName>
</protein>
<sequence length="1009" mass="112766">MNGEGASETLPEAVCLNDKLDDEELTCKVSNQQLLDRNNDSSPVSSRYSSCGESEFDRYCSANSIMGTPSLCGSVGTFHDFTDSDFGSVKSPRVRDLGGLENFSLGGKFESKIENTNSLPLGKLGEYGQRRESYDVITGSKERNNGNLEHRLMTMENEMHSYDEMEDLPDEGGVIMWKDNISSKQTASTSADKSSSAGTMEDQVENLGVEEGSIDQANNLFECGRDLDEHSEEETSSHLEHSESEGSMYGYGTDNEEQSGLPNKSYVHYSQEKKSNNENTLFMTSSVAYGSDDLDDFLQETMETPQDLFVIDEIQGHSQNEIASEGLTSKSTFIDLSQKQEYVKDLHVDNQIDLPTYSKTHSIIDVLKHEEDMVAIGKQAEDINKFKIEEVTQVEEAPLMDVLPRKPDVTNSSETKDNLTLGNVSLSLTQDVEDHVAEMPQEHKPYSLPSLPTINVEKRQNAAADSSSVSEDLEMASKAQNYELNEFYDEVVFEMEEILLDSGGSPAARFNRGRNHRSHSNVSLPSRDGSSTASTSTLDNSPSFLQNPYKIDGIEVIGASQKKGDVSLGERLVGVKEYTVYKLRVFSGPHQWEVERRYRDFFTLYRRLKTSFANKGWELPSPWSIVDRESRKYFGNVSPGVVSERSALIQECLQSIFMNSKFSSNLPCSIIWFLSPPNNSPISPISQSQNLGQSISLIVEIRPYKSMKQMLEVQHYTCAGCHKHFDDGKTRLWEFVQTLGWGKPRVCEYSGQVFCSNCHVNETAILPARVLHCWDFTEYPVSQLAKSYLDSTHDKPMLCVSAVNPFLFSKVPPLQHVINVRKRIGRTLPYLRCPFRRSIYKGVGSRRYLLETTDFFALKDLVDLSKGIFAALPVMVETISKKIVDHITDECLICYDVGVPCGARQACDDPSSLIFPFQESEVERCKSCELVYHKACFKKTDICPCGVDLGTRSPNDISAPPNDLVQDTESKSSLGLLSGLLSKASSSKFWVRKDNDTVIPMGSLPTSSR</sequence>
<dbReference type="Proteomes" id="UP001055811">
    <property type="component" value="Linkage Group LG09"/>
</dbReference>
<evidence type="ECO:0000313" key="1">
    <source>
        <dbReference type="EMBL" id="KAI3688705.1"/>
    </source>
</evidence>
<accession>A0ACB8YXF9</accession>
<keyword evidence="2" id="KW-1185">Reference proteome</keyword>
<reference evidence="1 2" key="2">
    <citation type="journal article" date="2022" name="Mol. Ecol. Resour.">
        <title>The genomes of chicory, endive, great burdock and yacon provide insights into Asteraceae paleo-polyploidization history and plant inulin production.</title>
        <authorList>
            <person name="Fan W."/>
            <person name="Wang S."/>
            <person name="Wang H."/>
            <person name="Wang A."/>
            <person name="Jiang F."/>
            <person name="Liu H."/>
            <person name="Zhao H."/>
            <person name="Xu D."/>
            <person name="Zhang Y."/>
        </authorList>
    </citation>
    <scope>NUCLEOTIDE SEQUENCE [LARGE SCALE GENOMIC DNA]</scope>
    <source>
        <strain evidence="2">cv. Punajuju</strain>
        <tissue evidence="1">Leaves</tissue>
    </source>
</reference>
<organism evidence="1 2">
    <name type="scientific">Cichorium intybus</name>
    <name type="common">Chicory</name>
    <dbReference type="NCBI Taxonomy" id="13427"/>
    <lineage>
        <taxon>Eukaryota</taxon>
        <taxon>Viridiplantae</taxon>
        <taxon>Streptophyta</taxon>
        <taxon>Embryophyta</taxon>
        <taxon>Tracheophyta</taxon>
        <taxon>Spermatophyta</taxon>
        <taxon>Magnoliopsida</taxon>
        <taxon>eudicotyledons</taxon>
        <taxon>Gunneridae</taxon>
        <taxon>Pentapetalae</taxon>
        <taxon>asterids</taxon>
        <taxon>campanulids</taxon>
        <taxon>Asterales</taxon>
        <taxon>Asteraceae</taxon>
        <taxon>Cichorioideae</taxon>
        <taxon>Cichorieae</taxon>
        <taxon>Cichoriinae</taxon>
        <taxon>Cichorium</taxon>
    </lineage>
</organism>
<gene>
    <name evidence="1" type="ORF">L2E82_46486</name>
</gene>